<feature type="region of interest" description="Disordered" evidence="1">
    <location>
        <begin position="1"/>
        <end position="42"/>
    </location>
</feature>
<protein>
    <submittedName>
        <fullName evidence="2">Uncharacterized protein</fullName>
    </submittedName>
</protein>
<sequence>MTRKYRHPAVSADDDDNGVAEPTPSYEDAIATAKPRRPDQPPRLALFGATWGGVNVTDDIRAMVSANETVKLDFRNLHHVLQPDPARGLLKTLSVLYQYEDQDGLHLLNATEHESPILVAHTTHESPATPKCLHTLDRPWRANPYGAVEILAVLYGPQRIETPSVLQELANFFDGRRGQIRMTNAFFKADPWPNHKKSWAVYFRFIDSKRIQCVTGMEDGALEVPWSRR</sequence>
<evidence type="ECO:0000256" key="1">
    <source>
        <dbReference type="SAM" id="MobiDB-lite"/>
    </source>
</evidence>
<proteinExistence type="predicted"/>
<name>A0AA39X1F4_9PEZI</name>
<gene>
    <name evidence="2" type="ORF">B0T17DRAFT_492307</name>
</gene>
<dbReference type="Proteomes" id="UP001174934">
    <property type="component" value="Unassembled WGS sequence"/>
</dbReference>
<accession>A0AA39X1F4</accession>
<dbReference type="EMBL" id="JAULSR010000003">
    <property type="protein sequence ID" value="KAK0625528.1"/>
    <property type="molecule type" value="Genomic_DNA"/>
</dbReference>
<reference evidence="2" key="1">
    <citation type="submission" date="2023-06" db="EMBL/GenBank/DDBJ databases">
        <title>Genome-scale phylogeny and comparative genomics of the fungal order Sordariales.</title>
        <authorList>
            <consortium name="Lawrence Berkeley National Laboratory"/>
            <person name="Hensen N."/>
            <person name="Bonometti L."/>
            <person name="Westerberg I."/>
            <person name="Brannstrom I.O."/>
            <person name="Guillou S."/>
            <person name="Cros-Aarteil S."/>
            <person name="Calhoun S."/>
            <person name="Haridas S."/>
            <person name="Kuo A."/>
            <person name="Mondo S."/>
            <person name="Pangilinan J."/>
            <person name="Riley R."/>
            <person name="LaButti K."/>
            <person name="Andreopoulos B."/>
            <person name="Lipzen A."/>
            <person name="Chen C."/>
            <person name="Yanf M."/>
            <person name="Daum C."/>
            <person name="Ng V."/>
            <person name="Clum A."/>
            <person name="Steindorff A."/>
            <person name="Ohm R."/>
            <person name="Martin F."/>
            <person name="Silar P."/>
            <person name="Natvig D."/>
            <person name="Lalanne C."/>
            <person name="Gautier V."/>
            <person name="Ament-velasquez S.L."/>
            <person name="Kruys A."/>
            <person name="Hutchinson M.I."/>
            <person name="Powell A.J."/>
            <person name="Barry K."/>
            <person name="Miller A.N."/>
            <person name="Grigoriev I.V."/>
            <person name="Debuchy R."/>
            <person name="Gladieux P."/>
            <person name="Thoren M.H."/>
            <person name="Johannesson H."/>
        </authorList>
    </citation>
    <scope>NUCLEOTIDE SEQUENCE</scope>
    <source>
        <strain evidence="2">SMH3391-2</strain>
    </source>
</reference>
<organism evidence="2 3">
    <name type="scientific">Bombardia bombarda</name>
    <dbReference type="NCBI Taxonomy" id="252184"/>
    <lineage>
        <taxon>Eukaryota</taxon>
        <taxon>Fungi</taxon>
        <taxon>Dikarya</taxon>
        <taxon>Ascomycota</taxon>
        <taxon>Pezizomycotina</taxon>
        <taxon>Sordariomycetes</taxon>
        <taxon>Sordariomycetidae</taxon>
        <taxon>Sordariales</taxon>
        <taxon>Lasiosphaeriaceae</taxon>
        <taxon>Bombardia</taxon>
    </lineage>
</organism>
<dbReference type="AlphaFoldDB" id="A0AA39X1F4"/>
<evidence type="ECO:0000313" key="2">
    <source>
        <dbReference type="EMBL" id="KAK0625528.1"/>
    </source>
</evidence>
<evidence type="ECO:0000313" key="3">
    <source>
        <dbReference type="Proteomes" id="UP001174934"/>
    </source>
</evidence>
<keyword evidence="3" id="KW-1185">Reference proteome</keyword>
<comment type="caution">
    <text evidence="2">The sequence shown here is derived from an EMBL/GenBank/DDBJ whole genome shotgun (WGS) entry which is preliminary data.</text>
</comment>